<comment type="caution">
    <text evidence="1">The sequence shown here is derived from an EMBL/GenBank/DDBJ whole genome shotgun (WGS) entry which is preliminary data.</text>
</comment>
<protein>
    <submittedName>
        <fullName evidence="1">Polyisoprenoid-binding protein</fullName>
    </submittedName>
</protein>
<dbReference type="EMBL" id="QTJR01000007">
    <property type="protein sequence ID" value="RDY66878.1"/>
    <property type="molecule type" value="Genomic_DNA"/>
</dbReference>
<name>A0A3D8VDE2_9GAMM</name>
<dbReference type="PANTHER" id="PTHR34406:SF1">
    <property type="entry name" value="PROTEIN YCEI"/>
    <property type="match status" value="1"/>
</dbReference>
<dbReference type="OrthoDB" id="5966233at2"/>
<gene>
    <name evidence="1" type="ORF">DX912_12270</name>
</gene>
<evidence type="ECO:0000313" key="2">
    <source>
        <dbReference type="Proteomes" id="UP000256829"/>
    </source>
</evidence>
<dbReference type="Gene3D" id="2.40.128.110">
    <property type="entry name" value="Lipid/polyisoprenoid-binding, YceI-like"/>
    <property type="match status" value="1"/>
</dbReference>
<dbReference type="SMART" id="SM00867">
    <property type="entry name" value="YceI"/>
    <property type="match status" value="1"/>
</dbReference>
<organism evidence="1 2">
    <name type="scientific">Lysobacter soli</name>
    <dbReference type="NCBI Taxonomy" id="453783"/>
    <lineage>
        <taxon>Bacteria</taxon>
        <taxon>Pseudomonadati</taxon>
        <taxon>Pseudomonadota</taxon>
        <taxon>Gammaproteobacteria</taxon>
        <taxon>Lysobacterales</taxon>
        <taxon>Lysobacteraceae</taxon>
        <taxon>Lysobacter</taxon>
    </lineage>
</organism>
<keyword evidence="2" id="KW-1185">Reference proteome</keyword>
<sequence length="206" mass="23492">MVAVRERRPRLARFLLPCLLAIWPAWAQETVALPEPVPTTSSRTFDPHHTRFGFELRTRWGQRVSGQFPQYEGEVSTLADGRHRVRIVLRTGGVVVSGSDRYTALARGPNFFDAQHYPYIEFVSEPHPDTLVRTGGRMRGRLSMHGVTRMETFMLSQADCERPGRDCDVLATGSISREDYGLDGWQFALADRVRFMLRVRLVETAQ</sequence>
<dbReference type="AlphaFoldDB" id="A0A3D8VDE2"/>
<dbReference type="InterPro" id="IPR007372">
    <property type="entry name" value="Lipid/polyisoprenoid-bd_YceI"/>
</dbReference>
<dbReference type="Proteomes" id="UP000256829">
    <property type="component" value="Unassembled WGS sequence"/>
</dbReference>
<proteinExistence type="predicted"/>
<accession>A0A3D8VDE2</accession>
<evidence type="ECO:0000313" key="1">
    <source>
        <dbReference type="EMBL" id="RDY66878.1"/>
    </source>
</evidence>
<dbReference type="SUPFAM" id="SSF101874">
    <property type="entry name" value="YceI-like"/>
    <property type="match status" value="1"/>
</dbReference>
<reference evidence="1 2" key="1">
    <citation type="submission" date="2018-08" db="EMBL/GenBank/DDBJ databases">
        <title>Lysobacter soli KCTC 22011, whole genome shotgun sequence.</title>
        <authorList>
            <person name="Zhang X."/>
            <person name="Feng G."/>
            <person name="Zhu H."/>
        </authorList>
    </citation>
    <scope>NUCLEOTIDE SEQUENCE [LARGE SCALE GENOMIC DNA]</scope>
    <source>
        <strain evidence="1 2">KCTC 22011</strain>
    </source>
</reference>
<dbReference type="Pfam" id="PF04264">
    <property type="entry name" value="YceI"/>
    <property type="match status" value="1"/>
</dbReference>
<dbReference type="PANTHER" id="PTHR34406">
    <property type="entry name" value="PROTEIN YCEI"/>
    <property type="match status" value="1"/>
</dbReference>
<dbReference type="InterPro" id="IPR036761">
    <property type="entry name" value="TTHA0802/YceI-like_sf"/>
</dbReference>